<gene>
    <name evidence="1" type="ORF">SPELUC_LOCUS14365</name>
</gene>
<reference evidence="1" key="1">
    <citation type="submission" date="2021-06" db="EMBL/GenBank/DDBJ databases">
        <authorList>
            <person name="Kallberg Y."/>
            <person name="Tangrot J."/>
            <person name="Rosling A."/>
        </authorList>
    </citation>
    <scope>NUCLEOTIDE SEQUENCE</scope>
    <source>
        <strain evidence="1">28 12/20/2015</strain>
    </source>
</reference>
<dbReference type="Proteomes" id="UP000789366">
    <property type="component" value="Unassembled WGS sequence"/>
</dbReference>
<evidence type="ECO:0000313" key="1">
    <source>
        <dbReference type="EMBL" id="CAG8749197.1"/>
    </source>
</evidence>
<sequence>MSDSSQKKVVSIDTSRFEEIRAKEGKAKLIVLVVIVLLTAIYG</sequence>
<dbReference type="EMBL" id="CAJVPW010041886">
    <property type="protein sequence ID" value="CAG8749197.1"/>
    <property type="molecule type" value="Genomic_DNA"/>
</dbReference>
<organism evidence="1 2">
    <name type="scientific">Cetraspora pellucida</name>
    <dbReference type="NCBI Taxonomy" id="1433469"/>
    <lineage>
        <taxon>Eukaryota</taxon>
        <taxon>Fungi</taxon>
        <taxon>Fungi incertae sedis</taxon>
        <taxon>Mucoromycota</taxon>
        <taxon>Glomeromycotina</taxon>
        <taxon>Glomeromycetes</taxon>
        <taxon>Diversisporales</taxon>
        <taxon>Gigasporaceae</taxon>
        <taxon>Cetraspora</taxon>
    </lineage>
</organism>
<proteinExistence type="predicted"/>
<protein>
    <submittedName>
        <fullName evidence="1">9741_t:CDS:1</fullName>
    </submittedName>
</protein>
<evidence type="ECO:0000313" key="2">
    <source>
        <dbReference type="Proteomes" id="UP000789366"/>
    </source>
</evidence>
<accession>A0ACA9QEF6</accession>
<comment type="caution">
    <text evidence="1">The sequence shown here is derived from an EMBL/GenBank/DDBJ whole genome shotgun (WGS) entry which is preliminary data.</text>
</comment>
<feature type="non-terminal residue" evidence="1">
    <location>
        <position position="43"/>
    </location>
</feature>
<keyword evidence="2" id="KW-1185">Reference proteome</keyword>
<name>A0ACA9QEF6_9GLOM</name>